<proteinExistence type="predicted"/>
<evidence type="ECO:0000313" key="1">
    <source>
        <dbReference type="EMBL" id="KAJ9089376.1"/>
    </source>
</evidence>
<comment type="caution">
    <text evidence="1">The sequence shown here is derived from an EMBL/GenBank/DDBJ whole genome shotgun (WGS) entry which is preliminary data.</text>
</comment>
<accession>A0ACC2URM6</accession>
<keyword evidence="2" id="KW-1185">Reference proteome</keyword>
<sequence length="194" mass="20217">MSKLNIIGKMKSAFFTSISLSAIGFNSILGTSIPSGSLVRRSYADSTTASQSQGGNGHRKEVASSEPVEIGSFNGNAEAVSPPIDIKPSEKSYGNKGEAKEVTASPYSPANPSTENVTEGNQTGSELESDNTTPLNSDETPISASSESDSSSTDGYNNLVSFGDNSIGAATENGNYYSKDSAHDYKEDASPVHK</sequence>
<gene>
    <name evidence="1" type="ORF">DSO57_1013534</name>
</gene>
<reference evidence="1" key="1">
    <citation type="submission" date="2022-04" db="EMBL/GenBank/DDBJ databases">
        <title>Genome of the entomopathogenic fungus Entomophthora muscae.</title>
        <authorList>
            <person name="Elya C."/>
            <person name="Lovett B.R."/>
            <person name="Lee E."/>
            <person name="Macias A.M."/>
            <person name="Hajek A.E."/>
            <person name="De Bivort B.L."/>
            <person name="Kasson M.T."/>
            <person name="De Fine Licht H.H."/>
            <person name="Stajich J.E."/>
        </authorList>
    </citation>
    <scope>NUCLEOTIDE SEQUENCE</scope>
    <source>
        <strain evidence="1">Berkeley</strain>
    </source>
</reference>
<dbReference type="EMBL" id="QTSX02000050">
    <property type="protein sequence ID" value="KAJ9089376.1"/>
    <property type="molecule type" value="Genomic_DNA"/>
</dbReference>
<protein>
    <submittedName>
        <fullName evidence="1">Uncharacterized protein</fullName>
    </submittedName>
</protein>
<dbReference type="Proteomes" id="UP001165960">
    <property type="component" value="Unassembled WGS sequence"/>
</dbReference>
<evidence type="ECO:0000313" key="2">
    <source>
        <dbReference type="Proteomes" id="UP001165960"/>
    </source>
</evidence>
<organism evidence="1 2">
    <name type="scientific">Entomophthora muscae</name>
    <dbReference type="NCBI Taxonomy" id="34485"/>
    <lineage>
        <taxon>Eukaryota</taxon>
        <taxon>Fungi</taxon>
        <taxon>Fungi incertae sedis</taxon>
        <taxon>Zoopagomycota</taxon>
        <taxon>Entomophthoromycotina</taxon>
        <taxon>Entomophthoromycetes</taxon>
        <taxon>Entomophthorales</taxon>
        <taxon>Entomophthoraceae</taxon>
        <taxon>Entomophthora</taxon>
    </lineage>
</organism>
<name>A0ACC2URM6_9FUNG</name>